<protein>
    <recommendedName>
        <fullName evidence="5">NlpC/P60 domain-containing protein</fullName>
    </recommendedName>
</protein>
<gene>
    <name evidence="3" type="ORF">JDW22_00455</name>
</gene>
<feature type="region of interest" description="Disordered" evidence="1">
    <location>
        <begin position="24"/>
        <end position="43"/>
    </location>
</feature>
<dbReference type="Proteomes" id="UP000614058">
    <property type="component" value="Unassembled WGS sequence"/>
</dbReference>
<evidence type="ECO:0000256" key="2">
    <source>
        <dbReference type="SAM" id="SignalP"/>
    </source>
</evidence>
<organism evidence="3 4">
    <name type="scientific">Kingella bonacorsii</name>
    <dbReference type="NCBI Taxonomy" id="2796361"/>
    <lineage>
        <taxon>Bacteria</taxon>
        <taxon>Pseudomonadati</taxon>
        <taxon>Pseudomonadota</taxon>
        <taxon>Betaproteobacteria</taxon>
        <taxon>Neisseriales</taxon>
        <taxon>Neisseriaceae</taxon>
        <taxon>Kingella</taxon>
    </lineage>
</organism>
<feature type="signal peptide" evidence="2">
    <location>
        <begin position="1"/>
        <end position="17"/>
    </location>
</feature>
<keyword evidence="4" id="KW-1185">Reference proteome</keyword>
<evidence type="ECO:0000313" key="4">
    <source>
        <dbReference type="Proteomes" id="UP000614058"/>
    </source>
</evidence>
<feature type="chain" id="PRO_5045794303" description="NlpC/P60 domain-containing protein" evidence="2">
    <location>
        <begin position="18"/>
        <end position="188"/>
    </location>
</feature>
<proteinExistence type="predicted"/>
<feature type="compositionally biased region" description="Basic residues" evidence="1">
    <location>
        <begin position="24"/>
        <end position="33"/>
    </location>
</feature>
<accession>A0ABS1BP61</accession>
<dbReference type="PROSITE" id="PS51257">
    <property type="entry name" value="PROKAR_LIPOPROTEIN"/>
    <property type="match status" value="1"/>
</dbReference>
<comment type="caution">
    <text evidence="3">The sequence shown here is derived from an EMBL/GenBank/DDBJ whole genome shotgun (WGS) entry which is preliminary data.</text>
</comment>
<evidence type="ECO:0000313" key="3">
    <source>
        <dbReference type="EMBL" id="MBK0395088.1"/>
    </source>
</evidence>
<sequence length="188" mass="20996">MNKTALLLCASLLAACAAPTSHKISHHKSRKATRTAQTSRPVTPEISEVDTLGLLLQAEQNTTGKTRSVLYEARRATLDHGTVVRGSCWDYLDHIFTKAGVPRILRQTAYQSKKSGPYAAPNQIRAGDWLYYINYDYHNIEHSGLFIGWTDYAKKQALVLSYAGSGRNEAARYKIYDLSGVYQITRAQ</sequence>
<dbReference type="RefSeq" id="WP_200520916.1">
    <property type="nucleotide sequence ID" value="NZ_JAEHNZ010000001.1"/>
</dbReference>
<reference evidence="3 4" key="1">
    <citation type="journal article" date="2021" name="Pathogens">
        <title>Isolation and Characterization of Kingella bonacorsii sp. nov., A Novel Kingella Species Detected in a Stable Periodontitis Subject.</title>
        <authorList>
            <person name="Antezack A."/>
            <person name="Boxberger M."/>
            <person name="Rolland C."/>
            <person name="Monnet-Corti V."/>
            <person name="La Scola B."/>
        </authorList>
    </citation>
    <scope>NUCLEOTIDE SEQUENCE [LARGE SCALE GENOMIC DNA]</scope>
    <source>
        <strain evidence="3 4">Marseille-Q4569</strain>
    </source>
</reference>
<keyword evidence="2" id="KW-0732">Signal</keyword>
<name>A0ABS1BP61_9NEIS</name>
<evidence type="ECO:0000256" key="1">
    <source>
        <dbReference type="SAM" id="MobiDB-lite"/>
    </source>
</evidence>
<dbReference type="EMBL" id="JAEHNZ010000001">
    <property type="protein sequence ID" value="MBK0395088.1"/>
    <property type="molecule type" value="Genomic_DNA"/>
</dbReference>
<evidence type="ECO:0008006" key="5">
    <source>
        <dbReference type="Google" id="ProtNLM"/>
    </source>
</evidence>